<dbReference type="Pfam" id="PF22151">
    <property type="entry name" value="Fer4_NDSU1"/>
    <property type="match status" value="1"/>
</dbReference>
<dbReference type="InterPro" id="IPR001041">
    <property type="entry name" value="2Fe-2S_ferredoxin-type"/>
</dbReference>
<dbReference type="FunFam" id="3.10.20.740:FF:000001">
    <property type="entry name" value="NADH-quinone oxidoreductase subunit G"/>
    <property type="match status" value="1"/>
</dbReference>
<dbReference type="PROSITE" id="PS51085">
    <property type="entry name" value="2FE2S_FER_2"/>
    <property type="match status" value="1"/>
</dbReference>
<comment type="cofactor">
    <cofactor evidence="12">
        <name>[2Fe-2S] cluster</name>
        <dbReference type="ChEBI" id="CHEBI:190135"/>
    </cofactor>
    <text evidence="12">Binds 1 [2Fe-2S] cluster per subunit.</text>
</comment>
<dbReference type="InterPro" id="IPR019574">
    <property type="entry name" value="NADH_UbQ_OxRdtase_Gsu_4Fe4S-bd"/>
</dbReference>
<comment type="similarity">
    <text evidence="2 12">Belongs to the complex I 75 kDa subunit family.</text>
</comment>
<dbReference type="Gene3D" id="3.40.228.10">
    <property type="entry name" value="Dimethylsulfoxide Reductase, domain 2"/>
    <property type="match status" value="1"/>
</dbReference>
<dbReference type="RefSeq" id="WP_183341856.1">
    <property type="nucleotide sequence ID" value="NZ_JACHZG010000002.1"/>
</dbReference>
<dbReference type="PANTHER" id="PTHR43105:SF12">
    <property type="entry name" value="NADH-QUINONE OXIDOREDUCTASE SUBUNIT G"/>
    <property type="match status" value="1"/>
</dbReference>
<keyword evidence="10 12" id="KW-0520">NAD</keyword>
<dbReference type="GO" id="GO:0016020">
    <property type="term" value="C:membrane"/>
    <property type="evidence" value="ECO:0007669"/>
    <property type="project" value="InterPro"/>
</dbReference>
<organism evidence="16 17">
    <name type="scientific">Microlunatus antarcticus</name>
    <dbReference type="NCBI Taxonomy" id="53388"/>
    <lineage>
        <taxon>Bacteria</taxon>
        <taxon>Bacillati</taxon>
        <taxon>Actinomycetota</taxon>
        <taxon>Actinomycetes</taxon>
        <taxon>Propionibacteriales</taxon>
        <taxon>Propionibacteriaceae</taxon>
        <taxon>Microlunatus</taxon>
    </lineage>
</organism>
<dbReference type="GO" id="GO:0008137">
    <property type="term" value="F:NADH dehydrogenase (ubiquinone) activity"/>
    <property type="evidence" value="ECO:0007669"/>
    <property type="project" value="UniProtKB-UniRule"/>
</dbReference>
<dbReference type="InterPro" id="IPR050123">
    <property type="entry name" value="Prok_molybdopt-oxidoreductase"/>
</dbReference>
<dbReference type="InterPro" id="IPR010228">
    <property type="entry name" value="NADH_UbQ_OxRdtase_Gsu"/>
</dbReference>
<dbReference type="SUPFAM" id="SSF53706">
    <property type="entry name" value="Formate dehydrogenase/DMSO reductase, domains 1-3"/>
    <property type="match status" value="1"/>
</dbReference>
<dbReference type="PROSITE" id="PS00641">
    <property type="entry name" value="COMPLEX1_75K_1"/>
    <property type="match status" value="1"/>
</dbReference>
<comment type="cofactor">
    <cofactor evidence="1 12">
        <name>[4Fe-4S] cluster</name>
        <dbReference type="ChEBI" id="CHEBI:49883"/>
    </cofactor>
</comment>
<dbReference type="GO" id="GO:0051539">
    <property type="term" value="F:4 iron, 4 sulfur cluster binding"/>
    <property type="evidence" value="ECO:0007669"/>
    <property type="project" value="UniProtKB-KW"/>
</dbReference>
<keyword evidence="6 12" id="KW-0479">Metal-binding</keyword>
<dbReference type="Pfam" id="PF00384">
    <property type="entry name" value="Molybdopterin"/>
    <property type="match status" value="1"/>
</dbReference>
<protein>
    <recommendedName>
        <fullName evidence="12">NADH-quinone oxidoreductase</fullName>
        <ecNumber evidence="12">7.1.1.-</ecNumber>
    </recommendedName>
</protein>
<dbReference type="SUPFAM" id="SSF54862">
    <property type="entry name" value="4Fe-4S ferredoxins"/>
    <property type="match status" value="1"/>
</dbReference>
<dbReference type="Pfam" id="PF22117">
    <property type="entry name" value="Fer4_Nqo3"/>
    <property type="match status" value="1"/>
</dbReference>
<evidence type="ECO:0000259" key="13">
    <source>
        <dbReference type="PROSITE" id="PS51085"/>
    </source>
</evidence>
<dbReference type="Gene3D" id="3.10.20.740">
    <property type="match status" value="1"/>
</dbReference>
<dbReference type="GO" id="GO:0048038">
    <property type="term" value="F:quinone binding"/>
    <property type="evidence" value="ECO:0007669"/>
    <property type="project" value="UniProtKB-UniRule"/>
</dbReference>
<evidence type="ECO:0000256" key="8">
    <source>
        <dbReference type="ARBA" id="ARBA00023004"/>
    </source>
</evidence>
<evidence type="ECO:0000313" key="17">
    <source>
        <dbReference type="Proteomes" id="UP000565572"/>
    </source>
</evidence>
<dbReference type="GO" id="GO:0003954">
    <property type="term" value="F:NADH dehydrogenase activity"/>
    <property type="evidence" value="ECO:0007669"/>
    <property type="project" value="TreeGrafter"/>
</dbReference>
<sequence>MTVTAKPPAGSTSGGELAQREDLITLTIDDVEVSVPKGTLVIRAAELIGVAIPRFCDHPLLDPVGACRQCLVEVPDAGNGRGIPKPQASCTLEVAAGMVVKTQVTSPVADKAQHGNMEFLLVNHPLDCPICDKGGECPLQNQAMSNGYGESRFTDVKRTYPKPVAISPNVLLDRERCVLCARCTRFSEQVAGDPFISLIERGALQQVGIYEREPFQSYFSGNTIQICPVGALTSAEYRFRARPYDLVSTPSVAEHDACGSAIRVDHRRGKVMRRLSGDDPEVNEEWITDKDRFAFAYGRGDDRLTRPLVREDGVLRPASWPEALDVAAEGLLAAGAGQHGNRIGVLTGGRLTLEDAYAYSKLARGVLGTNSIDFRSRPHSAEEADFLAAVVAGSGCGVTYGDLETASSVLLVCLEPEEEAGAIFLRLRKANRKRGLVSATLAPYRTRGAVKAGSTLVPTVPGAEAAWLDAWSSATGVELDSGSVILVGERAAALSGTLSAVLRLAERTGARLAWVPRRAGDRGAVEAGCLPTLLPGGRPVADPSARVDVASTWGIGSLPRDEGTDGDEMLVSAADAELAALVVGGVDPFDLADPAAALDGLERVGFVVSLETRASSVTERADVVLPVSLMAERAGTFVDWEGRRRSFPAVLESPNAMSDLRVLAALADALGKPLGFRTPAAALAELDELGPWDGSPAPAPAFGPGEPAAARGDQLVLATWRMLLDDSHALAGDPYLAATARPPVARLSPTTAATYGIETGPDGVAGADVVLTNDRGELALPLLVESSMVDGVVWLPARAPGLGVGEHLALLPGDLVQVRVLRPVQEAEATA</sequence>
<reference evidence="16 17" key="1">
    <citation type="submission" date="2020-08" db="EMBL/GenBank/DDBJ databases">
        <title>Sequencing the genomes of 1000 actinobacteria strains.</title>
        <authorList>
            <person name="Klenk H.-P."/>
        </authorList>
    </citation>
    <scope>NUCLEOTIDE SEQUENCE [LARGE SCALE GENOMIC DNA]</scope>
    <source>
        <strain evidence="16 17">DSM 11053</strain>
    </source>
</reference>
<evidence type="ECO:0000259" key="15">
    <source>
        <dbReference type="PROSITE" id="PS51839"/>
    </source>
</evidence>
<name>A0A7W5P8M5_9ACTN</name>
<evidence type="ECO:0000256" key="9">
    <source>
        <dbReference type="ARBA" id="ARBA00023014"/>
    </source>
</evidence>
<dbReference type="InterPro" id="IPR054351">
    <property type="entry name" value="NADH_UbQ_OxRdtase_ferredoxin"/>
</dbReference>
<evidence type="ECO:0000256" key="1">
    <source>
        <dbReference type="ARBA" id="ARBA00001966"/>
    </source>
</evidence>
<dbReference type="Proteomes" id="UP000565572">
    <property type="component" value="Unassembled WGS sequence"/>
</dbReference>
<keyword evidence="3 12" id="KW-0004">4Fe-4S</keyword>
<dbReference type="EMBL" id="JACHZG010000002">
    <property type="protein sequence ID" value="MBB3328718.1"/>
    <property type="molecule type" value="Genomic_DNA"/>
</dbReference>
<dbReference type="NCBIfam" id="TIGR01973">
    <property type="entry name" value="NuoG"/>
    <property type="match status" value="1"/>
</dbReference>
<dbReference type="AlphaFoldDB" id="A0A7W5P8M5"/>
<dbReference type="PROSITE" id="PS51669">
    <property type="entry name" value="4FE4S_MOW_BIS_MGD"/>
    <property type="match status" value="1"/>
</dbReference>
<dbReference type="PANTHER" id="PTHR43105">
    <property type="entry name" value="RESPIRATORY NITRATE REDUCTASE"/>
    <property type="match status" value="1"/>
</dbReference>
<gene>
    <name evidence="16" type="ORF">FHX39_003703</name>
</gene>
<keyword evidence="5 12" id="KW-0874">Quinone</keyword>
<dbReference type="SMART" id="SM00929">
    <property type="entry name" value="NADH-G_4Fe-4S_3"/>
    <property type="match status" value="1"/>
</dbReference>
<evidence type="ECO:0000313" key="16">
    <source>
        <dbReference type="EMBL" id="MBB3328718.1"/>
    </source>
</evidence>
<dbReference type="GO" id="GO:0051537">
    <property type="term" value="F:2 iron, 2 sulfur cluster binding"/>
    <property type="evidence" value="ECO:0007669"/>
    <property type="project" value="UniProtKB-UniRule"/>
</dbReference>
<dbReference type="InterPro" id="IPR009010">
    <property type="entry name" value="Asp_de-COase-like_dom_sf"/>
</dbReference>
<feature type="domain" description="4Fe-4S His(Cys)3-ligated-type" evidence="15">
    <location>
        <begin position="108"/>
        <end position="147"/>
    </location>
</feature>
<dbReference type="SUPFAM" id="SSF50692">
    <property type="entry name" value="ADC-like"/>
    <property type="match status" value="1"/>
</dbReference>
<keyword evidence="17" id="KW-1185">Reference proteome</keyword>
<keyword evidence="7 12" id="KW-1278">Translocase</keyword>
<dbReference type="NCBIfam" id="NF005895">
    <property type="entry name" value="PRK07860.1"/>
    <property type="match status" value="1"/>
</dbReference>
<feature type="domain" description="4Fe-4S Mo/W bis-MGD-type" evidence="14">
    <location>
        <begin position="246"/>
        <end position="302"/>
    </location>
</feature>
<evidence type="ECO:0000256" key="4">
    <source>
        <dbReference type="ARBA" id="ARBA00022714"/>
    </source>
</evidence>
<dbReference type="GO" id="GO:0042773">
    <property type="term" value="P:ATP synthesis coupled electron transport"/>
    <property type="evidence" value="ECO:0007669"/>
    <property type="project" value="InterPro"/>
</dbReference>
<comment type="caution">
    <text evidence="16">The sequence shown here is derived from an EMBL/GenBank/DDBJ whole genome shotgun (WGS) entry which is preliminary data.</text>
</comment>
<dbReference type="PROSITE" id="PS51839">
    <property type="entry name" value="4FE4S_HC3"/>
    <property type="match status" value="1"/>
</dbReference>
<dbReference type="Gene3D" id="3.30.70.20">
    <property type="match status" value="1"/>
</dbReference>
<dbReference type="FunFam" id="3.30.70.20:FF:000016">
    <property type="entry name" value="NADH-quinone oxidoreductase"/>
    <property type="match status" value="1"/>
</dbReference>
<dbReference type="Pfam" id="PF10588">
    <property type="entry name" value="NADH-G_4Fe-4S_3"/>
    <property type="match status" value="1"/>
</dbReference>
<evidence type="ECO:0000256" key="5">
    <source>
        <dbReference type="ARBA" id="ARBA00022719"/>
    </source>
</evidence>
<evidence type="ECO:0000256" key="7">
    <source>
        <dbReference type="ARBA" id="ARBA00022967"/>
    </source>
</evidence>
<dbReference type="Pfam" id="PF13510">
    <property type="entry name" value="Fer2_4"/>
    <property type="match status" value="1"/>
</dbReference>
<accession>A0A7W5P8M5</accession>
<keyword evidence="8 12" id="KW-0408">Iron</keyword>
<dbReference type="EC" id="7.1.1.-" evidence="12"/>
<dbReference type="InterPro" id="IPR036010">
    <property type="entry name" value="2Fe-2S_ferredoxin-like_sf"/>
</dbReference>
<dbReference type="InterPro" id="IPR006963">
    <property type="entry name" value="Mopterin_OxRdtase_4Fe-4S_dom"/>
</dbReference>
<evidence type="ECO:0000256" key="12">
    <source>
        <dbReference type="RuleBase" id="RU003525"/>
    </source>
</evidence>
<evidence type="ECO:0000256" key="3">
    <source>
        <dbReference type="ARBA" id="ARBA00022485"/>
    </source>
</evidence>
<dbReference type="GO" id="GO:0046872">
    <property type="term" value="F:metal ion binding"/>
    <property type="evidence" value="ECO:0007669"/>
    <property type="project" value="UniProtKB-UniRule"/>
</dbReference>
<evidence type="ECO:0000259" key="14">
    <source>
        <dbReference type="PROSITE" id="PS51669"/>
    </source>
</evidence>
<dbReference type="PROSITE" id="PS00643">
    <property type="entry name" value="COMPLEX1_75K_3"/>
    <property type="match status" value="1"/>
</dbReference>
<dbReference type="Gene3D" id="3.40.50.740">
    <property type="match status" value="2"/>
</dbReference>
<dbReference type="CDD" id="cd00207">
    <property type="entry name" value="fer2"/>
    <property type="match status" value="1"/>
</dbReference>
<evidence type="ECO:0000256" key="6">
    <source>
        <dbReference type="ARBA" id="ARBA00022723"/>
    </source>
</evidence>
<evidence type="ECO:0000256" key="10">
    <source>
        <dbReference type="ARBA" id="ARBA00023027"/>
    </source>
</evidence>
<comment type="function">
    <text evidence="12">NDH-1 shuttles electrons from NADH, via FMN and iron-sulfur (Fe-S) centers, to quinones in the respiratory chain. Couples the redox reaction to proton translocation (for every two electrons transferred, four hydrogen ions are translocated across the cytoplasmic membrane), and thus conserves the redox energy in a proton gradient.</text>
</comment>
<evidence type="ECO:0000256" key="2">
    <source>
        <dbReference type="ARBA" id="ARBA00005404"/>
    </source>
</evidence>
<evidence type="ECO:0000256" key="11">
    <source>
        <dbReference type="ARBA" id="ARBA00047712"/>
    </source>
</evidence>
<dbReference type="InterPro" id="IPR000283">
    <property type="entry name" value="NADH_UbQ_OxRdtase_75kDa_su_CS"/>
</dbReference>
<dbReference type="PROSITE" id="PS00642">
    <property type="entry name" value="COMPLEX1_75K_2"/>
    <property type="match status" value="1"/>
</dbReference>
<comment type="catalytic activity">
    <reaction evidence="11 12">
        <text>a quinone + NADH + 5 H(+)(in) = a quinol + NAD(+) + 4 H(+)(out)</text>
        <dbReference type="Rhea" id="RHEA:57888"/>
        <dbReference type="ChEBI" id="CHEBI:15378"/>
        <dbReference type="ChEBI" id="CHEBI:24646"/>
        <dbReference type="ChEBI" id="CHEBI:57540"/>
        <dbReference type="ChEBI" id="CHEBI:57945"/>
        <dbReference type="ChEBI" id="CHEBI:132124"/>
    </reaction>
</comment>
<keyword evidence="4 12" id="KW-0001">2Fe-2S</keyword>
<dbReference type="SUPFAM" id="SSF54292">
    <property type="entry name" value="2Fe-2S ferredoxin-like"/>
    <property type="match status" value="1"/>
</dbReference>
<feature type="domain" description="2Fe-2S ferredoxin-type" evidence="13">
    <location>
        <begin position="22"/>
        <end position="106"/>
    </location>
</feature>
<proteinExistence type="inferred from homology"/>
<dbReference type="InterPro" id="IPR006656">
    <property type="entry name" value="Mopterin_OxRdtase"/>
</dbReference>
<keyword evidence="9 12" id="KW-0411">Iron-sulfur</keyword>